<name>A0ABQ7H2B6_DUNSA</name>
<sequence>MSPVLGPATIQQRHRERERRESSVRDGRRGGPGGEAGSASPFQNPSLPGLALKESIQTEPANTPANVAAEMLKGPLSSGQASLGSTGSSALSFKKEPHPLGSAEPESTAPPCCLRAFEGQEVDPAEAQGCVDSFGNTSLMWAASVGNTRAVQQLLPNSDDINAANKNGVTALQVAVRHTHHEVVDLLLHAGADPTLKNTSRGMTALHYAVLCADPRAMILKLLKSQGYAELSQASQLSDQKASKLQGQQQEMESEGSPTAAKVAVRHTHHEVVDLLLHAGADPTLKNTSRGMTALHYAVLCADPRAMILKLLKSQGYAELSQASQLSDQKASKLQGQQQEMESEGSPTAAKVAGGPPGTRKGLANGPNGSLKASRGNDLSVEVGDDQQEDADPEAAAQSKEAARKAAKAAMIKEEEEENQWVQMQQEHKRVQQHLSRFLETLDALGQSALVLAINQARMEAMDTLQQANASAHTRLHFAAQHGHDAAVKELLRSGAPPDEPDTEGITPVMKASKNGHGAVLSTLLREKADLHRKVPGTDLTCILLASSGKHFSALVQLIDHGARIEDRGARGNTPILLASAAGSLPIMQHLIKCGADVDVANEDQDTPLHVAARGGFTGSAADQSFACCHILTN</sequence>
<feature type="repeat" description="ANK" evidence="3">
    <location>
        <begin position="167"/>
        <end position="199"/>
    </location>
</feature>
<organism evidence="5 6">
    <name type="scientific">Dunaliella salina</name>
    <name type="common">Green alga</name>
    <name type="synonym">Protococcus salinus</name>
    <dbReference type="NCBI Taxonomy" id="3046"/>
    <lineage>
        <taxon>Eukaryota</taxon>
        <taxon>Viridiplantae</taxon>
        <taxon>Chlorophyta</taxon>
        <taxon>core chlorophytes</taxon>
        <taxon>Chlorophyceae</taxon>
        <taxon>CS clade</taxon>
        <taxon>Chlamydomonadales</taxon>
        <taxon>Dunaliellaceae</taxon>
        <taxon>Dunaliella</taxon>
    </lineage>
</organism>
<feature type="compositionally biased region" description="Basic and acidic residues" evidence="4">
    <location>
        <begin position="13"/>
        <end position="29"/>
    </location>
</feature>
<dbReference type="Pfam" id="PF12796">
    <property type="entry name" value="Ank_2"/>
    <property type="match status" value="2"/>
</dbReference>
<feature type="region of interest" description="Disordered" evidence="4">
    <location>
        <begin position="240"/>
        <end position="261"/>
    </location>
</feature>
<dbReference type="PROSITE" id="PS50297">
    <property type="entry name" value="ANK_REP_REGION"/>
    <property type="match status" value="3"/>
</dbReference>
<feature type="compositionally biased region" description="Acidic residues" evidence="4">
    <location>
        <begin position="383"/>
        <end position="393"/>
    </location>
</feature>
<keyword evidence="6" id="KW-1185">Reference proteome</keyword>
<dbReference type="Pfam" id="PF00023">
    <property type="entry name" value="Ank"/>
    <property type="match status" value="1"/>
</dbReference>
<evidence type="ECO:0000256" key="3">
    <source>
        <dbReference type="PROSITE-ProRule" id="PRU00023"/>
    </source>
</evidence>
<feature type="region of interest" description="Disordered" evidence="4">
    <location>
        <begin position="328"/>
        <end position="407"/>
    </location>
</feature>
<accession>A0ABQ7H2B6</accession>
<keyword evidence="2 3" id="KW-0040">ANK repeat</keyword>
<proteinExistence type="predicted"/>
<keyword evidence="1" id="KW-0677">Repeat</keyword>
<feature type="compositionally biased region" description="Low complexity" evidence="4">
    <location>
        <begin position="246"/>
        <end position="257"/>
    </location>
</feature>
<protein>
    <submittedName>
        <fullName evidence="5">Ankyrin repeat-containing domain protein</fullName>
    </submittedName>
</protein>
<evidence type="ECO:0000313" key="6">
    <source>
        <dbReference type="Proteomes" id="UP000815325"/>
    </source>
</evidence>
<feature type="repeat" description="ANK" evidence="3">
    <location>
        <begin position="256"/>
        <end position="288"/>
    </location>
</feature>
<dbReference type="InterPro" id="IPR036770">
    <property type="entry name" value="Ankyrin_rpt-contain_sf"/>
</dbReference>
<reference evidence="5" key="1">
    <citation type="submission" date="2017-08" db="EMBL/GenBank/DDBJ databases">
        <authorList>
            <person name="Polle J.E."/>
            <person name="Barry K."/>
            <person name="Cushman J."/>
            <person name="Schmutz J."/>
            <person name="Tran D."/>
            <person name="Hathwaick L.T."/>
            <person name="Yim W.C."/>
            <person name="Jenkins J."/>
            <person name="Mckie-Krisberg Z.M."/>
            <person name="Prochnik S."/>
            <person name="Lindquist E."/>
            <person name="Dockter R.B."/>
            <person name="Adam C."/>
            <person name="Molina H."/>
            <person name="Bunkerborg J."/>
            <person name="Jin E."/>
            <person name="Buchheim M."/>
            <person name="Magnuson J."/>
        </authorList>
    </citation>
    <scope>NUCLEOTIDE SEQUENCE</scope>
    <source>
        <strain evidence="5">CCAP 19/18</strain>
    </source>
</reference>
<feature type="region of interest" description="Disordered" evidence="4">
    <location>
        <begin position="76"/>
        <end position="108"/>
    </location>
</feature>
<comment type="caution">
    <text evidence="5">The sequence shown here is derived from an EMBL/GenBank/DDBJ whole genome shotgun (WGS) entry which is preliminary data.</text>
</comment>
<feature type="compositionally biased region" description="Low complexity" evidence="4">
    <location>
        <begin position="76"/>
        <end position="92"/>
    </location>
</feature>
<feature type="repeat" description="ANK" evidence="3">
    <location>
        <begin position="571"/>
        <end position="603"/>
    </location>
</feature>
<feature type="region of interest" description="Disordered" evidence="4">
    <location>
        <begin position="1"/>
        <end position="54"/>
    </location>
</feature>
<dbReference type="EMBL" id="MU069498">
    <property type="protein sequence ID" value="KAF5841001.1"/>
    <property type="molecule type" value="Genomic_DNA"/>
</dbReference>
<gene>
    <name evidence="5" type="ORF">DUNSADRAFT_14857</name>
</gene>
<feature type="repeat" description="ANK" evidence="3">
    <location>
        <begin position="134"/>
        <end position="166"/>
    </location>
</feature>
<evidence type="ECO:0000256" key="2">
    <source>
        <dbReference type="ARBA" id="ARBA00023043"/>
    </source>
</evidence>
<dbReference type="PANTHER" id="PTHR24126">
    <property type="entry name" value="ANKYRIN REPEAT, PH AND SEC7 DOMAIN CONTAINING PROTEIN SECG-RELATED"/>
    <property type="match status" value="1"/>
</dbReference>
<dbReference type="Gene3D" id="1.25.40.20">
    <property type="entry name" value="Ankyrin repeat-containing domain"/>
    <property type="match status" value="4"/>
</dbReference>
<evidence type="ECO:0000313" key="5">
    <source>
        <dbReference type="EMBL" id="KAF5841001.1"/>
    </source>
</evidence>
<evidence type="ECO:0000256" key="1">
    <source>
        <dbReference type="ARBA" id="ARBA00022737"/>
    </source>
</evidence>
<dbReference type="SMART" id="SM00248">
    <property type="entry name" value="ANK"/>
    <property type="match status" value="9"/>
</dbReference>
<feature type="repeat" description="ANK" evidence="3">
    <location>
        <begin position="471"/>
        <end position="503"/>
    </location>
</feature>
<dbReference type="PROSITE" id="PS50088">
    <property type="entry name" value="ANK_REPEAT"/>
    <property type="match status" value="5"/>
</dbReference>
<dbReference type="PANTHER" id="PTHR24126:SF14">
    <property type="entry name" value="ANK_REP_REGION DOMAIN-CONTAINING PROTEIN"/>
    <property type="match status" value="1"/>
</dbReference>
<dbReference type="InterPro" id="IPR002110">
    <property type="entry name" value="Ankyrin_rpt"/>
</dbReference>
<feature type="compositionally biased region" description="Low complexity" evidence="4">
    <location>
        <begin position="335"/>
        <end position="346"/>
    </location>
</feature>
<dbReference type="Proteomes" id="UP000815325">
    <property type="component" value="Unassembled WGS sequence"/>
</dbReference>
<evidence type="ECO:0000256" key="4">
    <source>
        <dbReference type="SAM" id="MobiDB-lite"/>
    </source>
</evidence>
<dbReference type="Pfam" id="PF13637">
    <property type="entry name" value="Ank_4"/>
    <property type="match status" value="1"/>
</dbReference>
<dbReference type="SUPFAM" id="SSF48403">
    <property type="entry name" value="Ankyrin repeat"/>
    <property type="match status" value="2"/>
</dbReference>